<dbReference type="SUPFAM" id="SSF47986">
    <property type="entry name" value="DEATH domain"/>
    <property type="match status" value="1"/>
</dbReference>
<dbReference type="GO" id="GO:0005737">
    <property type="term" value="C:cytoplasm"/>
    <property type="evidence" value="ECO:0007669"/>
    <property type="project" value="TreeGrafter"/>
</dbReference>
<dbReference type="Pfam" id="PF00619">
    <property type="entry name" value="CARD"/>
    <property type="match status" value="1"/>
</dbReference>
<dbReference type="PANTHER" id="PTHR16155">
    <property type="entry name" value="DED DOMAIN-CONTAINING PROTEIN"/>
    <property type="match status" value="1"/>
</dbReference>
<gene>
    <name evidence="3 4 5 6" type="primary">LOC111135216</name>
</gene>
<dbReference type="RefSeq" id="XP_022340787.1">
    <property type="nucleotide sequence ID" value="XM_022485079.1"/>
</dbReference>
<evidence type="ECO:0000259" key="1">
    <source>
        <dbReference type="PROSITE" id="PS50209"/>
    </source>
</evidence>
<dbReference type="GeneID" id="111135216"/>
<dbReference type="Gene3D" id="1.10.533.10">
    <property type="entry name" value="Death Domain, Fas"/>
    <property type="match status" value="1"/>
</dbReference>
<name>A0A8B8ELK4_CRAVI</name>
<dbReference type="Proteomes" id="UP000694844">
    <property type="component" value="Chromosome 5"/>
</dbReference>
<dbReference type="InterPro" id="IPR011029">
    <property type="entry name" value="DEATH-like_dom_sf"/>
</dbReference>
<feature type="domain" description="CARD" evidence="1">
    <location>
        <begin position="1"/>
        <end position="89"/>
    </location>
</feature>
<sequence>MDHGERLRIQKNYVLLVDNLEAEPMADKLFTECIIEFDDKQRIYAEVTDRDKARRLIDILLEKEGAYEPLLKEINSSRPDLLKNLTETDIEEELKKETENRIQFLSDFIRKRFVFAEGKSVAESDILYLLKNEYWQVGKGCIPKEMKSDLVECINKLIPEAKRKKISKKNKNKKVWKYCNIERKELESSDDEEETDFTDNESVSGKDNVENCSSLFETSTPKYLQDIKSSSDLKTLLSPYLENEGIDTKYLKILDQEKIDGKVFAEFDLTDLNHLFPDMPFGDKKRILGIVKSILDEEENRGPYLKILTEDTAQKGNTLPKNTRVKELSENDENDSETKFKEIFRTFDTSVKAEDAYRRYAVFRTSNFFISDLIEPLHMFRHSDDQDAASLAKWIARETLKFAGACFSDRTNGTIHFGIAENTSIDGLLEGKVVGLQINQTKFMEIFYDEIHQSFYKDQVGIVLQCLRPPQFVSVHHKELLVEEKNPLFVVEVDVVPSFTLTNHDPFYIREKNENQEPVPRIYRFEKNSPKVQLDDDLRHYMETKSRITENRKEKEMSSIPKLLFENLREQFLRFYTAGSEKLTNDIYPIMFLSPLDSAMSEDYVSENFEFLLNIEPTAIFDFHSSLDKKCLYNFIEADLERVVKVYTTDNFDRNSEENSGSPDKLNTELDELRTSQFKPWIFCNGYEPLQKPPLNRLEWKKRRSEGFKEVTRFLQQEIPQERALVIFLIFSKNYDIMLEVAEEVILKFQNQWIAMAENKALMETWREELLRRDSVDKTTLNERCIIGLPWKHLNNIVREVSSSLPMTSKCQLPTSAGAFCYLKEKIKNDLCDLEILSSNECEIDDICLSSLELEKHRQSMEEKFYHGGQVTWWNLYFEEDHVLLRSQQEKILQNFERLLEPKQRSEDTRVPCFYLFHQPGAGGTTTAHYTLWQFRKKYRCCVVKKITDQTCKQIERLRCFEDLDNPKPPIILIDNEDEEKVQELHARLEHKGKTDFRTTYCLLFLCVRRANLPAYVASNAVQLKHELSKKELDWLNRKYQTLNERFEKNEGVDPKLLISFNILKENFDLKYIQRTVKQFIDSIEPPKEKKLIKYLSLINAFDIDFQSIPLSAFDPLMDEKRHSVMLTMGCVTDRRNLRTNVVRNWEITLSQSTEVLLNRNRVFSGSQALSIVSKLFANAILDYIVEKESISIGSITLEFLRQPLLVMENSSTRQLKKIIQDVLRKRDFTDDLKKEMFSPIILKIGEIEGTDMAAEVLETGFEITKDPMLAQQTARFFIHVANWEKAERYAKAAVQKRPDNSYLWDTYGQIYKKRLTNKYKNCLEEGVSPTDEEIKDLVNVAIKGIDKFSKEQTVSENSHFGRENDAGYFGEVRLIVQLLDLLSLWFPGKNKSELHTHLVNMKIHDAFKIFPDESTRFLKNLHARSEKTMQVIEDKLAQLKSEKEGEVFPLNPSYNPRSELVQFRENIDNYLGEHTNEIPENLSPEMRACFIRRRVKRIGGRSISSVLDLRHTQDGEKCLDEMLSKLLENAASNFSTAYDFVTLITVTIVKNLNNENFREEDFRNLVEWSKTAYEKTIRQAEDERPQLEAFMYFVMIHWPTESKRKFKLCPIEIVSNAIKKWNSAFLKLNSKQKDASYPFRRRVTTYYFLGKGNGSKEIVYYKDMRCKQTNLDGETLWRSEEVKEKLQQLEGTLLNEGWEIRHTVTTGGGNKSTITVQNAHPKPKSMWQKKVIFYLGFSWNGPKAYIQVDPCSQNGEEQPNIKQQIDEEKRLPIPVKHSKVWHDVATHDAYLLSIRKINIQLQEIKSLKKIRKPTSKQNEKINREARLRKELEDLLKRRCEFVDRS</sequence>
<dbReference type="KEGG" id="cvn:111135216"/>
<dbReference type="PANTHER" id="PTHR16155:SF19">
    <property type="entry name" value="DED DOMAIN-CONTAINING PROTEIN"/>
    <property type="match status" value="1"/>
</dbReference>
<dbReference type="InterPro" id="IPR001315">
    <property type="entry name" value="CARD"/>
</dbReference>
<dbReference type="GO" id="GO:0042981">
    <property type="term" value="P:regulation of apoptotic process"/>
    <property type="evidence" value="ECO:0007669"/>
    <property type="project" value="InterPro"/>
</dbReference>
<dbReference type="RefSeq" id="XP_022340788.1">
    <property type="nucleotide sequence ID" value="XM_022485080.1"/>
</dbReference>
<dbReference type="OrthoDB" id="6127728at2759"/>
<dbReference type="RefSeq" id="XP_022340785.1">
    <property type="nucleotide sequence ID" value="XM_022485077.1"/>
</dbReference>
<dbReference type="CDD" id="cd01671">
    <property type="entry name" value="CARD"/>
    <property type="match status" value="1"/>
</dbReference>
<dbReference type="PROSITE" id="PS50209">
    <property type="entry name" value="CARD"/>
    <property type="match status" value="1"/>
</dbReference>
<protein>
    <submittedName>
        <fullName evidence="3 4">Sterile alpha motif domain-containing protein 9-like</fullName>
    </submittedName>
</protein>
<reference evidence="3 4" key="1">
    <citation type="submission" date="2025-04" db="UniProtKB">
        <authorList>
            <consortium name="RefSeq"/>
        </authorList>
    </citation>
    <scope>IDENTIFICATION</scope>
    <source>
        <tissue evidence="3 4">Whole sample</tissue>
    </source>
</reference>
<accession>A0A8B8ELK4</accession>
<dbReference type="RefSeq" id="XP_022340786.1">
    <property type="nucleotide sequence ID" value="XM_022485078.1"/>
</dbReference>
<evidence type="ECO:0000313" key="3">
    <source>
        <dbReference type="RefSeq" id="XP_022340785.1"/>
    </source>
</evidence>
<proteinExistence type="predicted"/>
<evidence type="ECO:0000313" key="2">
    <source>
        <dbReference type="Proteomes" id="UP000694844"/>
    </source>
</evidence>
<evidence type="ECO:0000313" key="6">
    <source>
        <dbReference type="RefSeq" id="XP_022340788.1"/>
    </source>
</evidence>
<evidence type="ECO:0000313" key="4">
    <source>
        <dbReference type="RefSeq" id="XP_022340786.1"/>
    </source>
</evidence>
<evidence type="ECO:0000313" key="5">
    <source>
        <dbReference type="RefSeq" id="XP_022340787.1"/>
    </source>
</evidence>
<keyword evidence="2" id="KW-1185">Reference proteome</keyword>
<organism evidence="2 4">
    <name type="scientific">Crassostrea virginica</name>
    <name type="common">Eastern oyster</name>
    <dbReference type="NCBI Taxonomy" id="6565"/>
    <lineage>
        <taxon>Eukaryota</taxon>
        <taxon>Metazoa</taxon>
        <taxon>Spiralia</taxon>
        <taxon>Lophotrochozoa</taxon>
        <taxon>Mollusca</taxon>
        <taxon>Bivalvia</taxon>
        <taxon>Autobranchia</taxon>
        <taxon>Pteriomorphia</taxon>
        <taxon>Ostreida</taxon>
        <taxon>Ostreoidea</taxon>
        <taxon>Ostreidae</taxon>
        <taxon>Crassostrea</taxon>
    </lineage>
</organism>